<dbReference type="InterPro" id="IPR015797">
    <property type="entry name" value="NUDIX_hydrolase-like_dom_sf"/>
</dbReference>
<dbReference type="PANTHER" id="PTHR12629">
    <property type="entry name" value="DIPHOSPHOINOSITOL POLYPHOSPHATE PHOSPHOHYDROLASE"/>
    <property type="match status" value="1"/>
</dbReference>
<comment type="caution">
    <text evidence="6">The sequence shown here is derived from an EMBL/GenBank/DDBJ whole genome shotgun (WGS) entry which is preliminary data.</text>
</comment>
<accession>A0A512DJ81</accession>
<comment type="cofactor">
    <cofactor evidence="1">
        <name>Mg(2+)</name>
        <dbReference type="ChEBI" id="CHEBI:18420"/>
    </cofactor>
</comment>
<dbReference type="Proteomes" id="UP000321523">
    <property type="component" value="Unassembled WGS sequence"/>
</dbReference>
<dbReference type="AlphaFoldDB" id="A0A512DJ81"/>
<evidence type="ECO:0000313" key="6">
    <source>
        <dbReference type="EMBL" id="GEO36537.1"/>
    </source>
</evidence>
<dbReference type="Gene3D" id="3.90.79.10">
    <property type="entry name" value="Nucleoside Triphosphate Pyrophosphohydrolase"/>
    <property type="match status" value="1"/>
</dbReference>
<dbReference type="PANTHER" id="PTHR12629:SF0">
    <property type="entry name" value="DIPHOSPHOINOSITOL-POLYPHOSPHATE DIPHOSPHATASE"/>
    <property type="match status" value="1"/>
</dbReference>
<protein>
    <recommendedName>
        <fullName evidence="5">Nudix hydrolase domain-containing protein</fullName>
    </recommendedName>
</protein>
<keyword evidence="4" id="KW-0460">Magnesium</keyword>
<dbReference type="GO" id="GO:0005737">
    <property type="term" value="C:cytoplasm"/>
    <property type="evidence" value="ECO:0007669"/>
    <property type="project" value="TreeGrafter"/>
</dbReference>
<keyword evidence="3" id="KW-0378">Hydrolase</keyword>
<evidence type="ECO:0000259" key="5">
    <source>
        <dbReference type="PROSITE" id="PS51462"/>
    </source>
</evidence>
<keyword evidence="7" id="KW-1185">Reference proteome</keyword>
<dbReference type="SUPFAM" id="SSF55811">
    <property type="entry name" value="Nudix"/>
    <property type="match status" value="1"/>
</dbReference>
<evidence type="ECO:0000256" key="3">
    <source>
        <dbReference type="ARBA" id="ARBA00022801"/>
    </source>
</evidence>
<dbReference type="PROSITE" id="PS51462">
    <property type="entry name" value="NUDIX"/>
    <property type="match status" value="1"/>
</dbReference>
<reference evidence="6 7" key="1">
    <citation type="submission" date="2019-07" db="EMBL/GenBank/DDBJ databases">
        <title>Whole genome shotgun sequence of Skermanella aerolata NBRC 106429.</title>
        <authorList>
            <person name="Hosoyama A."/>
            <person name="Uohara A."/>
            <person name="Ohji S."/>
            <person name="Ichikawa N."/>
        </authorList>
    </citation>
    <scope>NUCLEOTIDE SEQUENCE [LARGE SCALE GENOMIC DNA]</scope>
    <source>
        <strain evidence="6 7">NBRC 106429</strain>
    </source>
</reference>
<dbReference type="EMBL" id="BJYZ01000002">
    <property type="protein sequence ID" value="GEO36537.1"/>
    <property type="molecule type" value="Genomic_DNA"/>
</dbReference>
<dbReference type="Pfam" id="PF00293">
    <property type="entry name" value="NUDIX"/>
    <property type="match status" value="1"/>
</dbReference>
<dbReference type="GO" id="GO:0016462">
    <property type="term" value="F:pyrophosphatase activity"/>
    <property type="evidence" value="ECO:0007669"/>
    <property type="project" value="InterPro"/>
</dbReference>
<evidence type="ECO:0000313" key="7">
    <source>
        <dbReference type="Proteomes" id="UP000321523"/>
    </source>
</evidence>
<dbReference type="InterPro" id="IPR000086">
    <property type="entry name" value="NUDIX_hydrolase_dom"/>
</dbReference>
<proteinExistence type="predicted"/>
<dbReference type="RefSeq" id="WP_244619403.1">
    <property type="nucleotide sequence ID" value="NZ_BJYZ01000002.1"/>
</dbReference>
<organism evidence="6 7">
    <name type="scientific">Skermanella aerolata</name>
    <dbReference type="NCBI Taxonomy" id="393310"/>
    <lineage>
        <taxon>Bacteria</taxon>
        <taxon>Pseudomonadati</taxon>
        <taxon>Pseudomonadota</taxon>
        <taxon>Alphaproteobacteria</taxon>
        <taxon>Rhodospirillales</taxon>
        <taxon>Azospirillaceae</taxon>
        <taxon>Skermanella</taxon>
    </lineage>
</organism>
<dbReference type="GO" id="GO:0046872">
    <property type="term" value="F:metal ion binding"/>
    <property type="evidence" value="ECO:0007669"/>
    <property type="project" value="UniProtKB-KW"/>
</dbReference>
<evidence type="ECO:0000256" key="4">
    <source>
        <dbReference type="ARBA" id="ARBA00022842"/>
    </source>
</evidence>
<evidence type="ECO:0000256" key="1">
    <source>
        <dbReference type="ARBA" id="ARBA00001946"/>
    </source>
</evidence>
<gene>
    <name evidence="6" type="ORF">SAE02_06850</name>
</gene>
<feature type="domain" description="Nudix hydrolase" evidence="5">
    <location>
        <begin position="1"/>
        <end position="120"/>
    </location>
</feature>
<evidence type="ECO:0000256" key="2">
    <source>
        <dbReference type="ARBA" id="ARBA00022723"/>
    </source>
</evidence>
<keyword evidence="2" id="KW-0479">Metal-binding</keyword>
<sequence>MSDDAIEVLLVTSRDTGRWIIPKGWLEKGTKPHDMAAREAFEEAGVVGKVQKEPIGSYIYTKRLSAKKSVECNVDVFLLKVDQDLKDWPEKDQRQKEWMSPSKAALQISESGLVGILLGLGLPTV</sequence>
<dbReference type="CDD" id="cd04666">
    <property type="entry name" value="NUDIX_DIPP2_like_Nudt4"/>
    <property type="match status" value="1"/>
</dbReference>
<name>A0A512DJ81_9PROT</name>
<dbReference type="InterPro" id="IPR047198">
    <property type="entry name" value="DDP-like_NUDIX"/>
</dbReference>